<name>A0A3P6V6Q9_DIBLA</name>
<gene>
    <name evidence="3" type="ORF">DILT_LOCUS4101</name>
</gene>
<organism evidence="3 4">
    <name type="scientific">Dibothriocephalus latus</name>
    <name type="common">Fish tapeworm</name>
    <name type="synonym">Diphyllobothrium latum</name>
    <dbReference type="NCBI Taxonomy" id="60516"/>
    <lineage>
        <taxon>Eukaryota</taxon>
        <taxon>Metazoa</taxon>
        <taxon>Spiralia</taxon>
        <taxon>Lophotrochozoa</taxon>
        <taxon>Platyhelminthes</taxon>
        <taxon>Cestoda</taxon>
        <taxon>Eucestoda</taxon>
        <taxon>Diphyllobothriidea</taxon>
        <taxon>Diphyllobothriidae</taxon>
        <taxon>Dibothriocephalus</taxon>
    </lineage>
</organism>
<reference evidence="3 4" key="1">
    <citation type="submission" date="2018-11" db="EMBL/GenBank/DDBJ databases">
        <authorList>
            <consortium name="Pathogen Informatics"/>
        </authorList>
    </citation>
    <scope>NUCLEOTIDE SEQUENCE [LARGE SCALE GENOMIC DNA]</scope>
</reference>
<feature type="transmembrane region" description="Helical" evidence="1">
    <location>
        <begin position="503"/>
        <end position="529"/>
    </location>
</feature>
<feature type="signal peptide" evidence="2">
    <location>
        <begin position="1"/>
        <end position="20"/>
    </location>
</feature>
<evidence type="ECO:0008006" key="5">
    <source>
        <dbReference type="Google" id="ProtNLM"/>
    </source>
</evidence>
<dbReference type="Proteomes" id="UP000281553">
    <property type="component" value="Unassembled WGS sequence"/>
</dbReference>
<dbReference type="EMBL" id="UYRU01044843">
    <property type="protein sequence ID" value="VDK87888.1"/>
    <property type="molecule type" value="Genomic_DNA"/>
</dbReference>
<evidence type="ECO:0000313" key="4">
    <source>
        <dbReference type="Proteomes" id="UP000281553"/>
    </source>
</evidence>
<evidence type="ECO:0000256" key="2">
    <source>
        <dbReference type="SAM" id="SignalP"/>
    </source>
</evidence>
<dbReference type="InterPro" id="IPR036179">
    <property type="entry name" value="Ig-like_dom_sf"/>
</dbReference>
<dbReference type="SUPFAM" id="SSF48726">
    <property type="entry name" value="Immunoglobulin"/>
    <property type="match status" value="1"/>
</dbReference>
<keyword evidence="1" id="KW-0472">Membrane</keyword>
<evidence type="ECO:0000256" key="1">
    <source>
        <dbReference type="SAM" id="Phobius"/>
    </source>
</evidence>
<feature type="chain" id="PRO_5018061007" description="Ig-like domain-containing protein" evidence="2">
    <location>
        <begin position="21"/>
        <end position="569"/>
    </location>
</feature>
<sequence>MMLLVFSWFILLFFNSYARAKLDDCPKQNISRRDCTTERTEAMLCGHHPVLVSYAYKGSLTLRCFSCPEDGTSNFTWMKVERNDRPIFTMVYGINSSLHVDLLSPKGKEYTAENSDPKPCLNPEDKSLRIKEFNSKNYLGTYYCKGGDSYQFELRIWYHLDVIMPLDEVEFSQKISSLPEELMKPQRIDSASQIEQIMEKLGAVLMDSGAFGNVQNEVMSITSRLTPIPKPNQPCGSFNLTRYRRCFLVIPARMDRNSLERLPDDVRINYELVRRAFGFVHDWRDIANPVQRETERQNAAARAEELGFQMQLNETHIFIPCHYTYLRHFKLTPGVPKPYALKNLYASVEFELPCPELDPLEIINMALAGDIQTMKSEILGFEDIRYMKTEKVVVENTAHYELLCGGEFEETTFKCVCMQTAEIMWKYEASNLTFMLQTFIGERVFLTETCALHFRSVQVSDEGVYNCYRRDLRLKHQWQNRAFIAFRLKVEKLRYKFPSKMDVLVGLTVIGCWAGILVVVWSIVTLWSFEAHKYAMMQAAERRRKFDKIARERTASLPNGLQLAEEDGG</sequence>
<evidence type="ECO:0000313" key="3">
    <source>
        <dbReference type="EMBL" id="VDK87888.1"/>
    </source>
</evidence>
<proteinExistence type="predicted"/>
<dbReference type="AlphaFoldDB" id="A0A3P6V6Q9"/>
<keyword evidence="1" id="KW-0812">Transmembrane</keyword>
<keyword evidence="4" id="KW-1185">Reference proteome</keyword>
<protein>
    <recommendedName>
        <fullName evidence="5">Ig-like domain-containing protein</fullName>
    </recommendedName>
</protein>
<dbReference type="CDD" id="cd00096">
    <property type="entry name" value="Ig"/>
    <property type="match status" value="1"/>
</dbReference>
<accession>A0A3P6V6Q9</accession>
<dbReference type="OrthoDB" id="6241135at2759"/>
<keyword evidence="1" id="KW-1133">Transmembrane helix</keyword>
<keyword evidence="2" id="KW-0732">Signal</keyword>